<gene>
    <name evidence="1" type="ORF">BV22DRAFT_1127314</name>
</gene>
<evidence type="ECO:0000313" key="2">
    <source>
        <dbReference type="Proteomes" id="UP000790709"/>
    </source>
</evidence>
<accession>A0ACB8BNP3</accession>
<name>A0ACB8BNP3_9AGAM</name>
<sequence>MPLVTTLIDDKSPLIHYDSSWAPGNSQDDPLADEYYLGTFTTCNVTNGVATFSFNGSAFWIYGAKRSNHGSYTVDVDGGTFNDNGDSSNAIFQTSLFNQSLSQGEHTVTLTNTGQNNLYVDIDLIVWQSEVGQDEDQLMTETVEDTDPRFSYQEPAWTSSPGDPTTANFFSNGTGHSTTNYDAYVTFTFTVMLYHADNLGSGQHQVVLTNLPNVAGQYLNIDYATLTTLSSNNSTSGGEPPGPSSNNANVSSGGIGSGAIAGIVVALVVAVAAGAAAFVFYRRWRAAQAAQQDLYRVYTPQQAPAAGISSSIETRSNASLVRNETSSNATSGRSYQQSDYGYQAAQYNDHVRNLSGTTNDSRLPTLSEVADILVTSPVRSPVDETARRPLPGTPNIPGQGYSSSAELAKLAAIRRAEDGETATIRSELPPPNYGQAVGSSHGR</sequence>
<keyword evidence="2" id="KW-1185">Reference proteome</keyword>
<organism evidence="1 2">
    <name type="scientific">Leucogyrophana mollusca</name>
    <dbReference type="NCBI Taxonomy" id="85980"/>
    <lineage>
        <taxon>Eukaryota</taxon>
        <taxon>Fungi</taxon>
        <taxon>Dikarya</taxon>
        <taxon>Basidiomycota</taxon>
        <taxon>Agaricomycotina</taxon>
        <taxon>Agaricomycetes</taxon>
        <taxon>Agaricomycetidae</taxon>
        <taxon>Boletales</taxon>
        <taxon>Boletales incertae sedis</taxon>
        <taxon>Leucogyrophana</taxon>
    </lineage>
</organism>
<reference evidence="1" key="1">
    <citation type="journal article" date="2021" name="New Phytol.">
        <title>Evolutionary innovations through gain and loss of genes in the ectomycorrhizal Boletales.</title>
        <authorList>
            <person name="Wu G."/>
            <person name="Miyauchi S."/>
            <person name="Morin E."/>
            <person name="Kuo A."/>
            <person name="Drula E."/>
            <person name="Varga T."/>
            <person name="Kohler A."/>
            <person name="Feng B."/>
            <person name="Cao Y."/>
            <person name="Lipzen A."/>
            <person name="Daum C."/>
            <person name="Hundley H."/>
            <person name="Pangilinan J."/>
            <person name="Johnson J."/>
            <person name="Barry K."/>
            <person name="LaButti K."/>
            <person name="Ng V."/>
            <person name="Ahrendt S."/>
            <person name="Min B."/>
            <person name="Choi I.G."/>
            <person name="Park H."/>
            <person name="Plett J.M."/>
            <person name="Magnuson J."/>
            <person name="Spatafora J.W."/>
            <person name="Nagy L.G."/>
            <person name="Henrissat B."/>
            <person name="Grigoriev I.V."/>
            <person name="Yang Z.L."/>
            <person name="Xu J."/>
            <person name="Martin F.M."/>
        </authorList>
    </citation>
    <scope>NUCLEOTIDE SEQUENCE</scope>
    <source>
        <strain evidence="1">KUC20120723A-06</strain>
    </source>
</reference>
<evidence type="ECO:0000313" key="1">
    <source>
        <dbReference type="EMBL" id="KAH7927505.1"/>
    </source>
</evidence>
<protein>
    <submittedName>
        <fullName evidence="1">Uncharacterized protein</fullName>
    </submittedName>
</protein>
<proteinExistence type="predicted"/>
<comment type="caution">
    <text evidence="1">The sequence shown here is derived from an EMBL/GenBank/DDBJ whole genome shotgun (WGS) entry which is preliminary data.</text>
</comment>
<dbReference type="EMBL" id="MU266365">
    <property type="protein sequence ID" value="KAH7927505.1"/>
    <property type="molecule type" value="Genomic_DNA"/>
</dbReference>
<dbReference type="Proteomes" id="UP000790709">
    <property type="component" value="Unassembled WGS sequence"/>
</dbReference>